<comment type="caution">
    <text evidence="1">The sequence shown here is derived from an EMBL/GenBank/DDBJ whole genome shotgun (WGS) entry which is preliminary data.</text>
</comment>
<gene>
    <name evidence="1" type="ORF">FWK35_00008193</name>
</gene>
<keyword evidence="2" id="KW-1185">Reference proteome</keyword>
<dbReference type="EMBL" id="VUJU01001190">
    <property type="protein sequence ID" value="KAF0766452.1"/>
    <property type="molecule type" value="Genomic_DNA"/>
</dbReference>
<accession>A0A6G0Z6R0</accession>
<organism evidence="1 2">
    <name type="scientific">Aphis craccivora</name>
    <name type="common">Cowpea aphid</name>
    <dbReference type="NCBI Taxonomy" id="307492"/>
    <lineage>
        <taxon>Eukaryota</taxon>
        <taxon>Metazoa</taxon>
        <taxon>Ecdysozoa</taxon>
        <taxon>Arthropoda</taxon>
        <taxon>Hexapoda</taxon>
        <taxon>Insecta</taxon>
        <taxon>Pterygota</taxon>
        <taxon>Neoptera</taxon>
        <taxon>Paraneoptera</taxon>
        <taxon>Hemiptera</taxon>
        <taxon>Sternorrhyncha</taxon>
        <taxon>Aphidomorpha</taxon>
        <taxon>Aphidoidea</taxon>
        <taxon>Aphididae</taxon>
        <taxon>Aphidini</taxon>
        <taxon>Aphis</taxon>
        <taxon>Aphis</taxon>
    </lineage>
</organism>
<reference evidence="1 2" key="1">
    <citation type="submission" date="2019-08" db="EMBL/GenBank/DDBJ databases">
        <title>Whole genome of Aphis craccivora.</title>
        <authorList>
            <person name="Voronova N.V."/>
            <person name="Shulinski R.S."/>
            <person name="Bandarenka Y.V."/>
            <person name="Zhorov D.G."/>
            <person name="Warner D."/>
        </authorList>
    </citation>
    <scope>NUCLEOTIDE SEQUENCE [LARGE SCALE GENOMIC DNA]</scope>
    <source>
        <strain evidence="1">180601</strain>
        <tissue evidence="1">Whole Body</tissue>
    </source>
</reference>
<proteinExistence type="predicted"/>
<dbReference type="OrthoDB" id="6612553at2759"/>
<protein>
    <submittedName>
        <fullName evidence="1">Zinc finger MYM-type protein 1-like</fullName>
    </submittedName>
</protein>
<dbReference type="AlphaFoldDB" id="A0A6G0Z6R0"/>
<evidence type="ECO:0000313" key="1">
    <source>
        <dbReference type="EMBL" id="KAF0766452.1"/>
    </source>
</evidence>
<evidence type="ECO:0000313" key="2">
    <source>
        <dbReference type="Proteomes" id="UP000478052"/>
    </source>
</evidence>
<name>A0A6G0Z6R0_APHCR</name>
<sequence length="104" mass="11836">MLQFSEENLVKATYDFIIFYEKDISSDFTRQVLSIKEILTDSVSKIKTIKELAKCILENDLGSLYKDVLTACVIFTALPVTVASAERSFSKLKIIKKYLRNSMA</sequence>
<dbReference type="Proteomes" id="UP000478052">
    <property type="component" value="Unassembled WGS sequence"/>
</dbReference>